<evidence type="ECO:0000313" key="5">
    <source>
        <dbReference type="EMBL" id="PJZ04234.1"/>
    </source>
</evidence>
<feature type="coiled-coil region" evidence="3">
    <location>
        <begin position="413"/>
        <end position="440"/>
    </location>
</feature>
<keyword evidence="1" id="KW-0238">DNA-binding</keyword>
<dbReference type="EMBL" id="PIQI01000025">
    <property type="protein sequence ID" value="PJZ04234.1"/>
    <property type="molecule type" value="Genomic_DNA"/>
</dbReference>
<dbReference type="PANTHER" id="PTHR30461:SF2">
    <property type="entry name" value="SERINE RECOMBINASE PINE-RELATED"/>
    <property type="match status" value="1"/>
</dbReference>
<dbReference type="InterPro" id="IPR006119">
    <property type="entry name" value="Resolv_N"/>
</dbReference>
<name>A0A2M9W9M0_9GAMM</name>
<reference evidence="5 6" key="1">
    <citation type="submission" date="2017-11" db="EMBL/GenBank/DDBJ databases">
        <title>The genome sequence of Pantoea rodasii DSM 26611.</title>
        <authorList>
            <person name="Gao J."/>
            <person name="Mao X."/>
            <person name="Sun J."/>
        </authorList>
    </citation>
    <scope>NUCLEOTIDE SEQUENCE [LARGE SCALE GENOMIC DNA]</scope>
    <source>
        <strain evidence="5 6">DSM 26611</strain>
    </source>
</reference>
<comment type="caution">
    <text evidence="5">The sequence shown here is derived from an EMBL/GenBank/DDBJ whole genome shotgun (WGS) entry which is preliminary data.</text>
</comment>
<evidence type="ECO:0000256" key="1">
    <source>
        <dbReference type="ARBA" id="ARBA00023125"/>
    </source>
</evidence>
<gene>
    <name evidence="5" type="ORF">PRCB_18405</name>
</gene>
<protein>
    <submittedName>
        <fullName evidence="5">Recombinase family protein</fullName>
    </submittedName>
</protein>
<dbReference type="InterPro" id="IPR036162">
    <property type="entry name" value="Resolvase-like_N_sf"/>
</dbReference>
<dbReference type="SUPFAM" id="SSF53041">
    <property type="entry name" value="Resolvase-like"/>
    <property type="match status" value="1"/>
</dbReference>
<dbReference type="CDD" id="cd00338">
    <property type="entry name" value="Ser_Recombinase"/>
    <property type="match status" value="1"/>
</dbReference>
<dbReference type="Pfam" id="PF07508">
    <property type="entry name" value="Recombinase"/>
    <property type="match status" value="1"/>
</dbReference>
<sequence length="521" mass="60380">MSFFVFLFGVLFVKKAIAYIRFSTLAQKSGDSLRRQNFLVDEWLKNNPEYYLEDLRYEDLGYSAFDGSHASKGALYDFMDAVNRGHITSGTTLLIESLDRLSREKINDATERLKNILKAGINVITLSDNIRYTYDSLDDPYILIRAILIAQRANEESEIKSRRMKAAWVNKREEARKTGKILTKTCPKWLRVSNDGQTFDIIEEHKITLNKIFKMRLKGLSISEVTKTLNKNKIKTLKNTPGGWCVSTVQNLLKNESLIGKYTPSYMTKAKGVKEIENYFPAVISNKLFYDVQEIRVLPFGHEIITNNPLNINIFRSLLKCSECGHSLIVNCVYKNFMGYYKCSMKRYHRCSTPPLRRDFIDDVFIRVLLESISCFGDDMHDENTVLNLQKKIEETKFKLKNILDALQVASEVEALALKMKEVNKELKIAESKLHSFLERNNYNERVCLSDVDLFSKENREYIRHYASKNIKRITVDLRNKKCEVELLSGLKIYNFPLDKKIDLNLFKHSFMYIQGGALVL</sequence>
<dbReference type="SMART" id="SM00857">
    <property type="entry name" value="Resolvase"/>
    <property type="match status" value="1"/>
</dbReference>
<organism evidence="5 6">
    <name type="scientific">Pantoea rodasii</name>
    <dbReference type="NCBI Taxonomy" id="1076549"/>
    <lineage>
        <taxon>Bacteria</taxon>
        <taxon>Pseudomonadati</taxon>
        <taxon>Pseudomonadota</taxon>
        <taxon>Gammaproteobacteria</taxon>
        <taxon>Enterobacterales</taxon>
        <taxon>Erwiniaceae</taxon>
        <taxon>Pantoea</taxon>
    </lineage>
</organism>
<dbReference type="InterPro" id="IPR011109">
    <property type="entry name" value="DNA_bind_recombinase_dom"/>
</dbReference>
<dbReference type="Pfam" id="PF13408">
    <property type="entry name" value="Zn_ribbon_recom"/>
    <property type="match status" value="1"/>
</dbReference>
<dbReference type="PROSITE" id="PS51736">
    <property type="entry name" value="RECOMBINASES_3"/>
    <property type="match status" value="1"/>
</dbReference>
<dbReference type="AlphaFoldDB" id="A0A2M9W9M0"/>
<dbReference type="GO" id="GO:0003677">
    <property type="term" value="F:DNA binding"/>
    <property type="evidence" value="ECO:0007669"/>
    <property type="project" value="UniProtKB-KW"/>
</dbReference>
<dbReference type="Gene3D" id="3.40.50.1390">
    <property type="entry name" value="Resolvase, N-terminal catalytic domain"/>
    <property type="match status" value="1"/>
</dbReference>
<dbReference type="GO" id="GO:0000150">
    <property type="term" value="F:DNA strand exchange activity"/>
    <property type="evidence" value="ECO:0007669"/>
    <property type="project" value="InterPro"/>
</dbReference>
<keyword evidence="6" id="KW-1185">Reference proteome</keyword>
<proteinExistence type="predicted"/>
<dbReference type="Proteomes" id="UP000232062">
    <property type="component" value="Unassembled WGS sequence"/>
</dbReference>
<evidence type="ECO:0000256" key="3">
    <source>
        <dbReference type="SAM" id="Coils"/>
    </source>
</evidence>
<dbReference type="InterPro" id="IPR050639">
    <property type="entry name" value="SSR_resolvase"/>
</dbReference>
<dbReference type="Pfam" id="PF00239">
    <property type="entry name" value="Resolvase"/>
    <property type="match status" value="1"/>
</dbReference>
<dbReference type="InterPro" id="IPR025827">
    <property type="entry name" value="Zn_ribbon_recom_dom"/>
</dbReference>
<dbReference type="PANTHER" id="PTHR30461">
    <property type="entry name" value="DNA-INVERTASE FROM LAMBDOID PROPHAGE"/>
    <property type="match status" value="1"/>
</dbReference>
<accession>A0A2M9W9M0</accession>
<dbReference type="InterPro" id="IPR038109">
    <property type="entry name" value="DNA_bind_recomb_sf"/>
</dbReference>
<dbReference type="OrthoDB" id="9791494at2"/>
<keyword evidence="2" id="KW-0233">DNA recombination</keyword>
<dbReference type="Gene3D" id="3.90.1750.20">
    <property type="entry name" value="Putative Large Serine Recombinase, Chain B, Domain 2"/>
    <property type="match status" value="1"/>
</dbReference>
<evidence type="ECO:0000259" key="4">
    <source>
        <dbReference type="PROSITE" id="PS51736"/>
    </source>
</evidence>
<keyword evidence="3" id="KW-0175">Coiled coil</keyword>
<feature type="domain" description="Resolvase/invertase-type recombinase catalytic" evidence="4">
    <location>
        <begin position="15"/>
        <end position="175"/>
    </location>
</feature>
<evidence type="ECO:0000313" key="6">
    <source>
        <dbReference type="Proteomes" id="UP000232062"/>
    </source>
</evidence>
<evidence type="ECO:0000256" key="2">
    <source>
        <dbReference type="ARBA" id="ARBA00023172"/>
    </source>
</evidence>